<name>A0A0E9WEY3_ANGAN</name>
<organism evidence="1">
    <name type="scientific">Anguilla anguilla</name>
    <name type="common">European freshwater eel</name>
    <name type="synonym">Muraena anguilla</name>
    <dbReference type="NCBI Taxonomy" id="7936"/>
    <lineage>
        <taxon>Eukaryota</taxon>
        <taxon>Metazoa</taxon>
        <taxon>Chordata</taxon>
        <taxon>Craniata</taxon>
        <taxon>Vertebrata</taxon>
        <taxon>Euteleostomi</taxon>
        <taxon>Actinopterygii</taxon>
        <taxon>Neopterygii</taxon>
        <taxon>Teleostei</taxon>
        <taxon>Anguilliformes</taxon>
        <taxon>Anguillidae</taxon>
        <taxon>Anguilla</taxon>
    </lineage>
</organism>
<evidence type="ECO:0000313" key="1">
    <source>
        <dbReference type="EMBL" id="JAH88846.1"/>
    </source>
</evidence>
<sequence length="51" mass="6248">MIFIKGTTNQRMHYFLTSFEGKYDTHTFKGYFNCISFHSKVLHVMQEYTYR</sequence>
<proteinExistence type="predicted"/>
<reference evidence="1" key="2">
    <citation type="journal article" date="2015" name="Fish Shellfish Immunol.">
        <title>Early steps in the European eel (Anguilla anguilla)-Vibrio vulnificus interaction in the gills: Role of the RtxA13 toxin.</title>
        <authorList>
            <person name="Callol A."/>
            <person name="Pajuelo D."/>
            <person name="Ebbesson L."/>
            <person name="Teles M."/>
            <person name="MacKenzie S."/>
            <person name="Amaro C."/>
        </authorList>
    </citation>
    <scope>NUCLEOTIDE SEQUENCE</scope>
</reference>
<reference evidence="1" key="1">
    <citation type="submission" date="2014-11" db="EMBL/GenBank/DDBJ databases">
        <authorList>
            <person name="Amaro Gonzalez C."/>
        </authorList>
    </citation>
    <scope>NUCLEOTIDE SEQUENCE</scope>
</reference>
<dbReference type="AlphaFoldDB" id="A0A0E9WEY3"/>
<dbReference type="EMBL" id="GBXM01019731">
    <property type="protein sequence ID" value="JAH88846.1"/>
    <property type="molecule type" value="Transcribed_RNA"/>
</dbReference>
<protein>
    <submittedName>
        <fullName evidence="1">Uncharacterized protein</fullName>
    </submittedName>
</protein>
<accession>A0A0E9WEY3</accession>